<evidence type="ECO:0000256" key="2">
    <source>
        <dbReference type="ARBA" id="ARBA00022980"/>
    </source>
</evidence>
<protein>
    <recommendedName>
        <fullName evidence="7">40S ribosomal protein S19</fullName>
    </recommendedName>
</protein>
<evidence type="ECO:0000256" key="3">
    <source>
        <dbReference type="ARBA" id="ARBA00023274"/>
    </source>
</evidence>
<accession>A0A8H5AVM6</accession>
<dbReference type="EMBL" id="JAACJK010000225">
    <property type="protein sequence ID" value="KAF5311688.1"/>
    <property type="molecule type" value="Genomic_DNA"/>
</dbReference>
<evidence type="ECO:0000256" key="4">
    <source>
        <dbReference type="SAM" id="MobiDB-lite"/>
    </source>
</evidence>
<feature type="compositionally biased region" description="Polar residues" evidence="4">
    <location>
        <begin position="8"/>
        <end position="21"/>
    </location>
</feature>
<comment type="similarity">
    <text evidence="1">Belongs to the eukaryotic ribosomal protein eS19 family.</text>
</comment>
<dbReference type="GO" id="GO:0003723">
    <property type="term" value="F:RNA binding"/>
    <property type="evidence" value="ECO:0007669"/>
    <property type="project" value="TreeGrafter"/>
</dbReference>
<name>A0A8H5AVM6_9AGAR</name>
<keyword evidence="2" id="KW-0689">Ribosomal protein</keyword>
<evidence type="ECO:0008006" key="7">
    <source>
        <dbReference type="Google" id="ProtNLM"/>
    </source>
</evidence>
<dbReference type="SUPFAM" id="SSF46785">
    <property type="entry name" value="Winged helix' DNA-binding domain"/>
    <property type="match status" value="1"/>
</dbReference>
<dbReference type="GO" id="GO:0000028">
    <property type="term" value="P:ribosomal small subunit assembly"/>
    <property type="evidence" value="ECO:0007669"/>
    <property type="project" value="TreeGrafter"/>
</dbReference>
<dbReference type="InterPro" id="IPR036388">
    <property type="entry name" value="WH-like_DNA-bd_sf"/>
</dbReference>
<dbReference type="InterPro" id="IPR001266">
    <property type="entry name" value="Ribosomal_eS19"/>
</dbReference>
<dbReference type="AlphaFoldDB" id="A0A8H5AVM6"/>
<keyword evidence="6" id="KW-1185">Reference proteome</keyword>
<organism evidence="5 6">
    <name type="scientific">Ephemerocybe angulata</name>
    <dbReference type="NCBI Taxonomy" id="980116"/>
    <lineage>
        <taxon>Eukaryota</taxon>
        <taxon>Fungi</taxon>
        <taxon>Dikarya</taxon>
        <taxon>Basidiomycota</taxon>
        <taxon>Agaricomycotina</taxon>
        <taxon>Agaricomycetes</taxon>
        <taxon>Agaricomycetidae</taxon>
        <taxon>Agaricales</taxon>
        <taxon>Agaricineae</taxon>
        <taxon>Psathyrellaceae</taxon>
        <taxon>Ephemerocybe</taxon>
    </lineage>
</organism>
<dbReference type="GO" id="GO:0022627">
    <property type="term" value="C:cytosolic small ribosomal subunit"/>
    <property type="evidence" value="ECO:0007669"/>
    <property type="project" value="TreeGrafter"/>
</dbReference>
<dbReference type="PANTHER" id="PTHR11710">
    <property type="entry name" value="40S RIBOSOMAL PROTEIN S19"/>
    <property type="match status" value="1"/>
</dbReference>
<sequence length="220" mass="24715">MPKPPSRSVLSYTDPDTTSPSPRDLQDISKTTCRGLEISGLSRRNSASSEYILILPPISLLNHYYDSISAEEFIKAYASHLKRSGKLEVPTWVDIVKTGAYKELAPYDPDWYYVRSAAVARHIYLRKDVGIGALTKLHGGKNRRGNRPSHHADSSASVQRKVCQSLEKIGVLERSDNGGRRITQDGQRDLDRIATAVAEAQREAEEEDEEEEEEEEEDDE</sequence>
<dbReference type="GO" id="GO:0006412">
    <property type="term" value="P:translation"/>
    <property type="evidence" value="ECO:0007669"/>
    <property type="project" value="InterPro"/>
</dbReference>
<dbReference type="SMART" id="SM01413">
    <property type="entry name" value="Ribosomal_S19e"/>
    <property type="match status" value="1"/>
</dbReference>
<evidence type="ECO:0000256" key="1">
    <source>
        <dbReference type="ARBA" id="ARBA00010014"/>
    </source>
</evidence>
<keyword evidence="3" id="KW-0687">Ribonucleoprotein</keyword>
<feature type="compositionally biased region" description="Basic residues" evidence="4">
    <location>
        <begin position="138"/>
        <end position="149"/>
    </location>
</feature>
<evidence type="ECO:0000313" key="6">
    <source>
        <dbReference type="Proteomes" id="UP000541558"/>
    </source>
</evidence>
<dbReference type="InterPro" id="IPR036390">
    <property type="entry name" value="WH_DNA-bd_sf"/>
</dbReference>
<dbReference type="FunFam" id="1.10.10.10:FF:000118">
    <property type="entry name" value="40S ribosomal protein S19"/>
    <property type="match status" value="1"/>
</dbReference>
<dbReference type="Pfam" id="PF01090">
    <property type="entry name" value="Ribosomal_S19e"/>
    <property type="match status" value="1"/>
</dbReference>
<feature type="region of interest" description="Disordered" evidence="4">
    <location>
        <begin position="199"/>
        <end position="220"/>
    </location>
</feature>
<dbReference type="Proteomes" id="UP000541558">
    <property type="component" value="Unassembled WGS sequence"/>
</dbReference>
<feature type="compositionally biased region" description="Acidic residues" evidence="4">
    <location>
        <begin position="204"/>
        <end position="220"/>
    </location>
</feature>
<gene>
    <name evidence="5" type="ORF">D9611_009438</name>
</gene>
<dbReference type="PANTHER" id="PTHR11710:SF0">
    <property type="entry name" value="40S RIBOSOMAL PROTEIN S19"/>
    <property type="match status" value="1"/>
</dbReference>
<dbReference type="OrthoDB" id="428974at2759"/>
<comment type="caution">
    <text evidence="5">The sequence shown here is derived from an EMBL/GenBank/DDBJ whole genome shotgun (WGS) entry which is preliminary data.</text>
</comment>
<reference evidence="5 6" key="1">
    <citation type="journal article" date="2020" name="ISME J.">
        <title>Uncovering the hidden diversity of litter-decomposition mechanisms in mushroom-forming fungi.</title>
        <authorList>
            <person name="Floudas D."/>
            <person name="Bentzer J."/>
            <person name="Ahren D."/>
            <person name="Johansson T."/>
            <person name="Persson P."/>
            <person name="Tunlid A."/>
        </authorList>
    </citation>
    <scope>NUCLEOTIDE SEQUENCE [LARGE SCALE GENOMIC DNA]</scope>
    <source>
        <strain evidence="5 6">CBS 175.51</strain>
    </source>
</reference>
<proteinExistence type="inferred from homology"/>
<dbReference type="GO" id="GO:0003735">
    <property type="term" value="F:structural constituent of ribosome"/>
    <property type="evidence" value="ECO:0007669"/>
    <property type="project" value="InterPro"/>
</dbReference>
<dbReference type="Gene3D" id="1.10.10.10">
    <property type="entry name" value="Winged helix-like DNA-binding domain superfamily/Winged helix DNA-binding domain"/>
    <property type="match status" value="1"/>
</dbReference>
<feature type="region of interest" description="Disordered" evidence="4">
    <location>
        <begin position="1"/>
        <end position="26"/>
    </location>
</feature>
<evidence type="ECO:0000313" key="5">
    <source>
        <dbReference type="EMBL" id="KAF5311688.1"/>
    </source>
</evidence>
<feature type="region of interest" description="Disordered" evidence="4">
    <location>
        <begin position="136"/>
        <end position="159"/>
    </location>
</feature>